<proteinExistence type="predicted"/>
<reference evidence="2" key="1">
    <citation type="journal article" date="2008" name="Nature">
        <title>The amphioxus genome and the evolution of the chordate karyotype.</title>
        <authorList>
            <consortium name="US DOE Joint Genome Institute (JGI-PGF)"/>
            <person name="Putnam N.H."/>
            <person name="Butts T."/>
            <person name="Ferrier D.E.K."/>
            <person name="Furlong R.F."/>
            <person name="Hellsten U."/>
            <person name="Kawashima T."/>
            <person name="Robinson-Rechavi M."/>
            <person name="Shoguchi E."/>
            <person name="Terry A."/>
            <person name="Yu J.-K."/>
            <person name="Benito-Gutierrez E.L."/>
            <person name="Dubchak I."/>
            <person name="Garcia-Fernandez J."/>
            <person name="Gibson-Brown J.J."/>
            <person name="Grigoriev I.V."/>
            <person name="Horton A.C."/>
            <person name="de Jong P.J."/>
            <person name="Jurka J."/>
            <person name="Kapitonov V.V."/>
            <person name="Kohara Y."/>
            <person name="Kuroki Y."/>
            <person name="Lindquist E."/>
            <person name="Lucas S."/>
            <person name="Osoegawa K."/>
            <person name="Pennacchio L.A."/>
            <person name="Salamov A.A."/>
            <person name="Satou Y."/>
            <person name="Sauka-Spengler T."/>
            <person name="Schmutz J."/>
            <person name="Shin-I T."/>
            <person name="Toyoda A."/>
            <person name="Bronner-Fraser M."/>
            <person name="Fujiyama A."/>
            <person name="Holland L.Z."/>
            <person name="Holland P.W.H."/>
            <person name="Satoh N."/>
            <person name="Rokhsar D.S."/>
        </authorList>
    </citation>
    <scope>NUCLEOTIDE SEQUENCE [LARGE SCALE GENOMIC DNA]</scope>
    <source>
        <strain evidence="2">S238N-H82</strain>
        <tissue evidence="2">Testes</tissue>
    </source>
</reference>
<name>C3Z7Z0_BRAFL</name>
<dbReference type="AlphaFoldDB" id="C3Z7Z0"/>
<sequence>MDMDRSPGLGAGGVPGGGSASSPAFPGSLLLGQASPLAVTTAAGVSPVSPSKSPSCRQLHRKHREVGHVTAWYNVAFAGPGRVPSWIGGLVQFKSPGNDNSAAFPLSGRPPRLNCAGRVGVPDRRWAQV</sequence>
<evidence type="ECO:0000256" key="1">
    <source>
        <dbReference type="SAM" id="MobiDB-lite"/>
    </source>
</evidence>
<evidence type="ECO:0000313" key="2">
    <source>
        <dbReference type="EMBL" id="EEN51304.1"/>
    </source>
</evidence>
<protein>
    <submittedName>
        <fullName evidence="2">Uncharacterized protein</fullName>
    </submittedName>
</protein>
<gene>
    <name evidence="2" type="ORF">BRAFLDRAFT_128104</name>
</gene>
<feature type="compositionally biased region" description="Gly residues" evidence="1">
    <location>
        <begin position="9"/>
        <end position="19"/>
    </location>
</feature>
<organism>
    <name type="scientific">Branchiostoma floridae</name>
    <name type="common">Florida lancelet</name>
    <name type="synonym">Amphioxus</name>
    <dbReference type="NCBI Taxonomy" id="7739"/>
    <lineage>
        <taxon>Eukaryota</taxon>
        <taxon>Metazoa</taxon>
        <taxon>Chordata</taxon>
        <taxon>Cephalochordata</taxon>
        <taxon>Leptocardii</taxon>
        <taxon>Amphioxiformes</taxon>
        <taxon>Branchiostomatidae</taxon>
        <taxon>Branchiostoma</taxon>
    </lineage>
</organism>
<accession>C3Z7Z0</accession>
<dbReference type="EMBL" id="GG666592">
    <property type="protein sequence ID" value="EEN51304.1"/>
    <property type="molecule type" value="Genomic_DNA"/>
</dbReference>
<feature type="region of interest" description="Disordered" evidence="1">
    <location>
        <begin position="1"/>
        <end position="25"/>
    </location>
</feature>
<dbReference type="InParanoid" id="C3Z7Z0"/>